<feature type="compositionally biased region" description="Polar residues" evidence="3">
    <location>
        <begin position="200"/>
        <end position="219"/>
    </location>
</feature>
<dbReference type="Pfam" id="PF00443">
    <property type="entry name" value="UCH"/>
    <property type="match status" value="1"/>
</dbReference>
<keyword evidence="6" id="KW-1185">Reference proteome</keyword>
<sequence>MPQFGGGQQHDSHELLRHLLEAVREEDIKRYQALILEKKGLKDADPATVSDEAKKMVKFYAQQAEGLLPTEQVFRGVLVSTLQCQECGHTSHRDEYFLDLSLPVAEKQVPPILRRKADEIEDKPSKHQIKKEKRAERKRNKKQKSHRNLMNSSDTALILGETSMEKSDSESDADIEDNVEDTTLVNTPTVDGVPIKGTESGYNSDKVYNSSPDSNNRGNSPDIHVDDSGVPSPSVGMLNVSPSSLENSPSSSETNYADTGSPICGRNSPVEEDMHDDMERPESRLSFRNSRGTDLKVGLEKLILNDGDSNKVNYLCNDNNASTSNYVKSLRQEDEKVG</sequence>
<feature type="compositionally biased region" description="Polar residues" evidence="3">
    <location>
        <begin position="317"/>
        <end position="327"/>
    </location>
</feature>
<dbReference type="InterPro" id="IPR050185">
    <property type="entry name" value="Ub_carboxyl-term_hydrolase"/>
</dbReference>
<evidence type="ECO:0000313" key="6">
    <source>
        <dbReference type="Proteomes" id="UP001516400"/>
    </source>
</evidence>
<protein>
    <recommendedName>
        <fullName evidence="2">ubiquitinyl hydrolase 1</fullName>
        <ecNumber evidence="2">3.4.19.12</ecNumber>
    </recommendedName>
</protein>
<name>A0ABD2N7Y1_9CUCU</name>
<dbReference type="EC" id="3.4.19.12" evidence="2"/>
<feature type="compositionally biased region" description="Low complexity" evidence="3">
    <location>
        <begin position="238"/>
        <end position="253"/>
    </location>
</feature>
<dbReference type="PANTHER" id="PTHR21646:SF39">
    <property type="entry name" value="UBIQUITIN CARBOXYL-TERMINAL HYDROLASE 16"/>
    <property type="match status" value="1"/>
</dbReference>
<evidence type="ECO:0000259" key="4">
    <source>
        <dbReference type="Pfam" id="PF00443"/>
    </source>
</evidence>
<dbReference type="EMBL" id="JABFTP020000062">
    <property type="protein sequence ID" value="KAL3274687.1"/>
    <property type="molecule type" value="Genomic_DNA"/>
</dbReference>
<dbReference type="SUPFAM" id="SSF54001">
    <property type="entry name" value="Cysteine proteinases"/>
    <property type="match status" value="1"/>
</dbReference>
<dbReference type="InterPro" id="IPR001394">
    <property type="entry name" value="Peptidase_C19_UCH"/>
</dbReference>
<dbReference type="PANTHER" id="PTHR21646">
    <property type="entry name" value="UBIQUITIN CARBOXYL-TERMINAL HYDROLASE"/>
    <property type="match status" value="1"/>
</dbReference>
<organism evidence="5 6">
    <name type="scientific">Cryptolaemus montrouzieri</name>
    <dbReference type="NCBI Taxonomy" id="559131"/>
    <lineage>
        <taxon>Eukaryota</taxon>
        <taxon>Metazoa</taxon>
        <taxon>Ecdysozoa</taxon>
        <taxon>Arthropoda</taxon>
        <taxon>Hexapoda</taxon>
        <taxon>Insecta</taxon>
        <taxon>Pterygota</taxon>
        <taxon>Neoptera</taxon>
        <taxon>Endopterygota</taxon>
        <taxon>Coleoptera</taxon>
        <taxon>Polyphaga</taxon>
        <taxon>Cucujiformia</taxon>
        <taxon>Coccinelloidea</taxon>
        <taxon>Coccinellidae</taxon>
        <taxon>Scymninae</taxon>
        <taxon>Scymnini</taxon>
        <taxon>Cryptolaemus</taxon>
    </lineage>
</organism>
<feature type="compositionally biased region" description="Basic and acidic residues" evidence="3">
    <location>
        <begin position="115"/>
        <end position="125"/>
    </location>
</feature>
<feature type="compositionally biased region" description="Acidic residues" evidence="3">
    <location>
        <begin position="170"/>
        <end position="180"/>
    </location>
</feature>
<dbReference type="AlphaFoldDB" id="A0ABD2N7Y1"/>
<evidence type="ECO:0000256" key="2">
    <source>
        <dbReference type="ARBA" id="ARBA00012759"/>
    </source>
</evidence>
<evidence type="ECO:0000256" key="1">
    <source>
        <dbReference type="ARBA" id="ARBA00000707"/>
    </source>
</evidence>
<dbReference type="Gene3D" id="3.90.70.10">
    <property type="entry name" value="Cysteine proteinases"/>
    <property type="match status" value="1"/>
</dbReference>
<proteinExistence type="predicted"/>
<dbReference type="Proteomes" id="UP001516400">
    <property type="component" value="Unassembled WGS sequence"/>
</dbReference>
<comment type="catalytic activity">
    <reaction evidence="1">
        <text>Thiol-dependent hydrolysis of ester, thioester, amide, peptide and isopeptide bonds formed by the C-terminal Gly of ubiquitin (a 76-residue protein attached to proteins as an intracellular targeting signal).</text>
        <dbReference type="EC" id="3.4.19.12"/>
    </reaction>
</comment>
<gene>
    <name evidence="5" type="ORF">HHI36_016065</name>
</gene>
<feature type="region of interest" description="Disordered" evidence="3">
    <location>
        <begin position="317"/>
        <end position="338"/>
    </location>
</feature>
<feature type="domain" description="Peptidase C19 ubiquitin carboxyl-terminal hydrolase" evidence="4">
    <location>
        <begin position="2"/>
        <end position="145"/>
    </location>
</feature>
<feature type="compositionally biased region" description="Basic residues" evidence="3">
    <location>
        <begin position="126"/>
        <end position="147"/>
    </location>
</feature>
<dbReference type="InterPro" id="IPR038765">
    <property type="entry name" value="Papain-like_cys_pep_sf"/>
</dbReference>
<evidence type="ECO:0000256" key="3">
    <source>
        <dbReference type="SAM" id="MobiDB-lite"/>
    </source>
</evidence>
<dbReference type="GO" id="GO:0004843">
    <property type="term" value="F:cysteine-type deubiquitinase activity"/>
    <property type="evidence" value="ECO:0007669"/>
    <property type="project" value="UniProtKB-EC"/>
</dbReference>
<feature type="region of interest" description="Disordered" evidence="3">
    <location>
        <begin position="115"/>
        <end position="292"/>
    </location>
</feature>
<comment type="caution">
    <text evidence="5">The sequence shown here is derived from an EMBL/GenBank/DDBJ whole genome shotgun (WGS) entry which is preliminary data.</text>
</comment>
<feature type="compositionally biased region" description="Basic and acidic residues" evidence="3">
    <location>
        <begin position="277"/>
        <end position="292"/>
    </location>
</feature>
<accession>A0ABD2N7Y1</accession>
<reference evidence="5 6" key="1">
    <citation type="journal article" date="2021" name="BMC Biol.">
        <title>Horizontally acquired antibacterial genes associated with adaptive radiation of ladybird beetles.</title>
        <authorList>
            <person name="Li H.S."/>
            <person name="Tang X.F."/>
            <person name="Huang Y.H."/>
            <person name="Xu Z.Y."/>
            <person name="Chen M.L."/>
            <person name="Du X.Y."/>
            <person name="Qiu B.Y."/>
            <person name="Chen P.T."/>
            <person name="Zhang W."/>
            <person name="Slipinski A."/>
            <person name="Escalona H.E."/>
            <person name="Waterhouse R.M."/>
            <person name="Zwick A."/>
            <person name="Pang H."/>
        </authorList>
    </citation>
    <scope>NUCLEOTIDE SEQUENCE [LARGE SCALE GENOMIC DNA]</scope>
    <source>
        <strain evidence="5">SYSU2018</strain>
    </source>
</reference>
<evidence type="ECO:0000313" key="5">
    <source>
        <dbReference type="EMBL" id="KAL3274687.1"/>
    </source>
</evidence>